<dbReference type="InterPro" id="IPR013783">
    <property type="entry name" value="Ig-like_fold"/>
</dbReference>
<dbReference type="KEGG" id="sdyn:Mal52_33270"/>
<feature type="compositionally biased region" description="Basic and acidic residues" evidence="1">
    <location>
        <begin position="76"/>
        <end position="92"/>
    </location>
</feature>
<evidence type="ECO:0000256" key="1">
    <source>
        <dbReference type="SAM" id="MobiDB-lite"/>
    </source>
</evidence>
<dbReference type="Pfam" id="PF00353">
    <property type="entry name" value="HemolysinCabind"/>
    <property type="match status" value="3"/>
</dbReference>
<gene>
    <name evidence="3" type="primary">apxIA_1</name>
    <name evidence="3" type="ORF">Mal52_33270</name>
</gene>
<name>A0A517ZQS3_9PLAN</name>
<dbReference type="SUPFAM" id="SSF51120">
    <property type="entry name" value="beta-Roll"/>
    <property type="match status" value="1"/>
</dbReference>
<dbReference type="CDD" id="cd00146">
    <property type="entry name" value="PKD"/>
    <property type="match status" value="1"/>
</dbReference>
<keyword evidence="4" id="KW-1185">Reference proteome</keyword>
<dbReference type="InterPro" id="IPR035986">
    <property type="entry name" value="PKD_dom_sf"/>
</dbReference>
<dbReference type="InterPro" id="IPR000601">
    <property type="entry name" value="PKD_dom"/>
</dbReference>
<evidence type="ECO:0000259" key="2">
    <source>
        <dbReference type="PROSITE" id="PS50093"/>
    </source>
</evidence>
<feature type="domain" description="PKD" evidence="2">
    <location>
        <begin position="887"/>
        <end position="952"/>
    </location>
</feature>
<reference evidence="3 4" key="1">
    <citation type="submission" date="2019-02" db="EMBL/GenBank/DDBJ databases">
        <title>Deep-cultivation of Planctomycetes and their phenomic and genomic characterization uncovers novel biology.</title>
        <authorList>
            <person name="Wiegand S."/>
            <person name="Jogler M."/>
            <person name="Boedeker C."/>
            <person name="Pinto D."/>
            <person name="Vollmers J."/>
            <person name="Rivas-Marin E."/>
            <person name="Kohn T."/>
            <person name="Peeters S.H."/>
            <person name="Heuer A."/>
            <person name="Rast P."/>
            <person name="Oberbeckmann S."/>
            <person name="Bunk B."/>
            <person name="Jeske O."/>
            <person name="Meyerdierks A."/>
            <person name="Storesund J.E."/>
            <person name="Kallscheuer N."/>
            <person name="Luecker S."/>
            <person name="Lage O.M."/>
            <person name="Pohl T."/>
            <person name="Merkel B.J."/>
            <person name="Hornburger P."/>
            <person name="Mueller R.-W."/>
            <person name="Bruemmer F."/>
            <person name="Labrenz M."/>
            <person name="Spormann A.M."/>
            <person name="Op den Camp H."/>
            <person name="Overmann J."/>
            <person name="Amann R."/>
            <person name="Jetten M.S.M."/>
            <person name="Mascher T."/>
            <person name="Medema M.H."/>
            <person name="Devos D.P."/>
            <person name="Kaster A.-K."/>
            <person name="Ovreas L."/>
            <person name="Rohde M."/>
            <person name="Galperin M.Y."/>
            <person name="Jogler C."/>
        </authorList>
    </citation>
    <scope>NUCLEOTIDE SEQUENCE [LARGE SCALE GENOMIC DNA]</scope>
    <source>
        <strain evidence="3 4">Mal52</strain>
    </source>
</reference>
<dbReference type="SUPFAM" id="SSF49299">
    <property type="entry name" value="PKD domain"/>
    <property type="match status" value="1"/>
</dbReference>
<accession>A0A517ZQS3</accession>
<dbReference type="InterPro" id="IPR011049">
    <property type="entry name" value="Serralysin-like_metalloprot_C"/>
</dbReference>
<dbReference type="GO" id="GO:0005509">
    <property type="term" value="F:calcium ion binding"/>
    <property type="evidence" value="ECO:0007669"/>
    <property type="project" value="InterPro"/>
</dbReference>
<dbReference type="EMBL" id="CP036276">
    <property type="protein sequence ID" value="QDU44841.1"/>
    <property type="molecule type" value="Genomic_DNA"/>
</dbReference>
<organism evidence="3 4">
    <name type="scientific">Symmachiella dynata</name>
    <dbReference type="NCBI Taxonomy" id="2527995"/>
    <lineage>
        <taxon>Bacteria</taxon>
        <taxon>Pseudomonadati</taxon>
        <taxon>Planctomycetota</taxon>
        <taxon>Planctomycetia</taxon>
        <taxon>Planctomycetales</taxon>
        <taxon>Planctomycetaceae</taxon>
        <taxon>Symmachiella</taxon>
    </lineage>
</organism>
<dbReference type="PROSITE" id="PS50093">
    <property type="entry name" value="PKD"/>
    <property type="match status" value="1"/>
</dbReference>
<evidence type="ECO:0000313" key="4">
    <source>
        <dbReference type="Proteomes" id="UP000319383"/>
    </source>
</evidence>
<dbReference type="InterPro" id="IPR001343">
    <property type="entry name" value="Hemolysn_Ca-bd"/>
</dbReference>
<feature type="region of interest" description="Disordered" evidence="1">
    <location>
        <begin position="68"/>
        <end position="92"/>
    </location>
</feature>
<dbReference type="Gene3D" id="2.60.40.10">
    <property type="entry name" value="Immunoglobulins"/>
    <property type="match status" value="2"/>
</dbReference>
<dbReference type="Proteomes" id="UP000319383">
    <property type="component" value="Chromosome"/>
</dbReference>
<sequence>MTKRANSKAARHFFKTNRSSALSASGRGNPFNRTLLIENLEDRLVLSAAPPIIIDGDFTDWEEDDLVYVGGTDGQDDQHDTDPKGENDEPDYVYHPDVDLREFRVTHDAENLYFYFRSEGVIGRTQDSSGGGQAGRYYVIVTIDVDNDVNTGYPLHQGGYYPTTSGYDMNAEIEFYDGEFNTGHYLSHGALDEEELYQAFLDQTSGEFTGDIDDVTGELPEDVVGPYTPGFVDVRPGVYEHYTQWVYQEVPLEGGGVKDQIILVQDKGPVYESIITQMRSADGHELEMKVPLKGFLVDPDGNPIISADSILNLSFSLEASGELANGTPQNPNGEWASDTADPIVGYSMFYNAPPMVELENRVTDLFDGTDTTSRVKVADIVITDDAEGTNELTLTGADADLFEIIGDELFLKAGTVLDSGTNPVLNVAVNVDDGTVGSTPDDSAAMVITVNDDVNDPPMVALENTVTILPENTDTTSRVKVADIVVTDDPLGTNVLSLTGADADLFEIDGDELFLKAGTVLDIGSNPVLDVVVNVDDDTVGATPDDTAALAIQLAEVNNPPIVGLGNAVTTLLENTDTTFRLKVADIAVSDDGLGVNVLYLTGADANLFEIIGDELFLKAGTILNHDSNPILNVVVNVDDASVGSTPDDSVPLSIFIVDVNDPPLVTLDNTVDSLPEKIDTTFRIKVADIVVTDDTLGDNELALTGADANLFEIIGAELFLKAGAVLDSDSNPVLNVTVTVDDVTVGTTPDATVSLVIIVIPFVNTRPVADAGGPYVLGNRDRIRLDGSGSYDVDQPANTLTYLWDYGNDGTFDAEGVRPYITAADLNGKSNIVVRLTVVDDEGAKRSNLVRVFGEDTAVLRIRGDYDGVVGQRRVVSLKLYGRTVTDSQYTYTVDWGDGSKPRVVTGISGLSISKIYNKPGTYTISATAVSNETGLNTSYSRRIRIGTSQRQGDDFAISGTNARDEFRVVTLAGTDRVEIFHNRISLGVHTVPGTIYAMGMGGDDWFRGDHGDYDVYFDGGRGNNVSYTYYGNDTILGRDGRDRVYDYGGDNYVSVGDGNNVIKTNIGDDYVKSGNGDDKITDFGGNNMIDAGDGNNDINVRKGNDVIITGSGQDHVNDLGGHNHIDVGDGSNVVRTGIGNDTILGGAHDDSIRDDGGFNTIYTFAGNDFIVAFGSSFIDSGLGDDFVFGQFRLLDDDDDLFTLLARSR</sequence>
<proteinExistence type="predicted"/>
<protein>
    <submittedName>
        <fullName evidence="3">RTX-I toxin determinant A from serotypes 1/9</fullName>
    </submittedName>
</protein>
<evidence type="ECO:0000313" key="3">
    <source>
        <dbReference type="EMBL" id="QDU44841.1"/>
    </source>
</evidence>
<dbReference type="RefSeq" id="WP_145377130.1">
    <property type="nucleotide sequence ID" value="NZ_CP036276.1"/>
</dbReference>
<dbReference type="AlphaFoldDB" id="A0A517ZQS3"/>